<protein>
    <recommendedName>
        <fullName evidence="6">RING-type domain-containing protein</fullName>
    </recommendedName>
</protein>
<dbReference type="Proteomes" id="UP000663881">
    <property type="component" value="Unassembled WGS sequence"/>
</dbReference>
<dbReference type="InterPro" id="IPR001841">
    <property type="entry name" value="Znf_RING"/>
</dbReference>
<dbReference type="SMART" id="SM00184">
    <property type="entry name" value="RING"/>
    <property type="match status" value="2"/>
</dbReference>
<evidence type="ECO:0000256" key="5">
    <source>
        <dbReference type="SAM" id="Phobius"/>
    </source>
</evidence>
<accession>A0A818V847</accession>
<proteinExistence type="predicted"/>
<feature type="domain" description="RING-type" evidence="6">
    <location>
        <begin position="18"/>
        <end position="60"/>
    </location>
</feature>
<name>A0A818V847_9BILA</name>
<dbReference type="Pfam" id="PF00097">
    <property type="entry name" value="zf-C3HC4"/>
    <property type="match status" value="1"/>
</dbReference>
<keyword evidence="3" id="KW-0862">Zinc</keyword>
<dbReference type="AlphaFoldDB" id="A0A818V847"/>
<keyword evidence="2 4" id="KW-0863">Zinc-finger</keyword>
<feature type="domain" description="RING-type" evidence="6">
    <location>
        <begin position="112"/>
        <end position="154"/>
    </location>
</feature>
<evidence type="ECO:0000259" key="6">
    <source>
        <dbReference type="PROSITE" id="PS50089"/>
    </source>
</evidence>
<evidence type="ECO:0000313" key="7">
    <source>
        <dbReference type="EMBL" id="CAF3711340.1"/>
    </source>
</evidence>
<feature type="transmembrane region" description="Helical" evidence="5">
    <location>
        <begin position="170"/>
        <end position="189"/>
    </location>
</feature>
<evidence type="ECO:0000256" key="4">
    <source>
        <dbReference type="PROSITE-ProRule" id="PRU00175"/>
    </source>
</evidence>
<evidence type="ECO:0000256" key="1">
    <source>
        <dbReference type="ARBA" id="ARBA00022723"/>
    </source>
</evidence>
<keyword evidence="5" id="KW-0472">Membrane</keyword>
<sequence>MSSSAIHMAIKKTNEDTCEVCWGTPPTNIGAITCTHQNIFCKNCIKNWLDRGNVTCPKCRTVWPVNINIDEDNIHLGEVISDELRTNMDIIPDAYRETLWPINIYSEYIDLCSVCSYEEPTNTGVITCGHRNIFCTNCIKTWLGRGNVTCPICRAPWAVNIIATGSSTNNVLTCFAVGLLIGILIYRIIK</sequence>
<dbReference type="Pfam" id="PF13639">
    <property type="entry name" value="zf-RING_2"/>
    <property type="match status" value="1"/>
</dbReference>
<evidence type="ECO:0000256" key="2">
    <source>
        <dbReference type="ARBA" id="ARBA00022771"/>
    </source>
</evidence>
<evidence type="ECO:0000313" key="8">
    <source>
        <dbReference type="Proteomes" id="UP000663881"/>
    </source>
</evidence>
<dbReference type="EMBL" id="CAJOAY010000659">
    <property type="protein sequence ID" value="CAF3711340.1"/>
    <property type="molecule type" value="Genomic_DNA"/>
</dbReference>
<keyword evidence="1" id="KW-0479">Metal-binding</keyword>
<dbReference type="InterPro" id="IPR018957">
    <property type="entry name" value="Znf_C3HC4_RING-type"/>
</dbReference>
<gene>
    <name evidence="7" type="ORF">OKA104_LOCUS13205</name>
</gene>
<reference evidence="7" key="1">
    <citation type="submission" date="2021-02" db="EMBL/GenBank/DDBJ databases">
        <authorList>
            <person name="Nowell W R."/>
        </authorList>
    </citation>
    <scope>NUCLEOTIDE SEQUENCE</scope>
</reference>
<keyword evidence="5" id="KW-0812">Transmembrane</keyword>
<comment type="caution">
    <text evidence="7">The sequence shown here is derived from an EMBL/GenBank/DDBJ whole genome shotgun (WGS) entry which is preliminary data.</text>
</comment>
<dbReference type="InterPro" id="IPR013083">
    <property type="entry name" value="Znf_RING/FYVE/PHD"/>
</dbReference>
<organism evidence="7 8">
    <name type="scientific">Adineta steineri</name>
    <dbReference type="NCBI Taxonomy" id="433720"/>
    <lineage>
        <taxon>Eukaryota</taxon>
        <taxon>Metazoa</taxon>
        <taxon>Spiralia</taxon>
        <taxon>Gnathifera</taxon>
        <taxon>Rotifera</taxon>
        <taxon>Eurotatoria</taxon>
        <taxon>Bdelloidea</taxon>
        <taxon>Adinetida</taxon>
        <taxon>Adinetidae</taxon>
        <taxon>Adineta</taxon>
    </lineage>
</organism>
<evidence type="ECO:0000256" key="3">
    <source>
        <dbReference type="ARBA" id="ARBA00022833"/>
    </source>
</evidence>
<dbReference type="SUPFAM" id="SSF57850">
    <property type="entry name" value="RING/U-box"/>
    <property type="match status" value="2"/>
</dbReference>
<keyword evidence="5" id="KW-1133">Transmembrane helix</keyword>
<dbReference type="PROSITE" id="PS50089">
    <property type="entry name" value="ZF_RING_2"/>
    <property type="match status" value="2"/>
</dbReference>
<dbReference type="GO" id="GO:0008270">
    <property type="term" value="F:zinc ion binding"/>
    <property type="evidence" value="ECO:0007669"/>
    <property type="project" value="UniProtKB-KW"/>
</dbReference>
<dbReference type="PANTHER" id="PTHR12109">
    <property type="entry name" value="RING FINGER PROTEIN 141-RELATED"/>
    <property type="match status" value="1"/>
</dbReference>
<dbReference type="Gene3D" id="3.30.40.10">
    <property type="entry name" value="Zinc/RING finger domain, C3HC4 (zinc finger)"/>
    <property type="match status" value="2"/>
</dbReference>
<dbReference type="InterPro" id="IPR047126">
    <property type="entry name" value="RNF141-like"/>
</dbReference>